<dbReference type="AlphaFoldDB" id="A0A5N6RC94"/>
<name>A0A5N6RC94_9ROSI</name>
<protein>
    <submittedName>
        <fullName evidence="1">Uncharacterized protein</fullName>
    </submittedName>
</protein>
<dbReference type="EMBL" id="CM017326">
    <property type="protein sequence ID" value="KAE8076623.1"/>
    <property type="molecule type" value="Genomic_DNA"/>
</dbReference>
<evidence type="ECO:0000313" key="1">
    <source>
        <dbReference type="EMBL" id="KAE8076623.1"/>
    </source>
</evidence>
<dbReference type="Proteomes" id="UP000327013">
    <property type="component" value="Chromosome 6"/>
</dbReference>
<keyword evidence="2" id="KW-1185">Reference proteome</keyword>
<evidence type="ECO:0000313" key="2">
    <source>
        <dbReference type="Proteomes" id="UP000327013"/>
    </source>
</evidence>
<gene>
    <name evidence="1" type="ORF">FH972_015260</name>
</gene>
<sequence length="153" mass="16606">MEGKAKKPETTPPQVARVLKLVDETEESKEPQLKKKKMVKASDKARVPEALVEKSKGSFAAFLAAQRKTGPRLVIRLVAAYEALLIDEPIIVKPLAEVLLPSTGAVPFMAILVDSASLRPLGPNIEHLLEDFEMESEDSVARGQPNRGPNVSG</sequence>
<reference evidence="1 2" key="1">
    <citation type="submission" date="2019-06" db="EMBL/GenBank/DDBJ databases">
        <title>A chromosomal-level reference genome of Carpinus fangiana (Coryloideae, Betulaceae).</title>
        <authorList>
            <person name="Yang X."/>
            <person name="Wang Z."/>
            <person name="Zhang L."/>
            <person name="Hao G."/>
            <person name="Liu J."/>
            <person name="Yang Y."/>
        </authorList>
    </citation>
    <scope>NUCLEOTIDE SEQUENCE [LARGE SCALE GENOMIC DNA]</scope>
    <source>
        <strain evidence="1">Cfa_2016G</strain>
        <tissue evidence="1">Leaf</tissue>
    </source>
</reference>
<accession>A0A5N6RC94</accession>
<organism evidence="1 2">
    <name type="scientific">Carpinus fangiana</name>
    <dbReference type="NCBI Taxonomy" id="176857"/>
    <lineage>
        <taxon>Eukaryota</taxon>
        <taxon>Viridiplantae</taxon>
        <taxon>Streptophyta</taxon>
        <taxon>Embryophyta</taxon>
        <taxon>Tracheophyta</taxon>
        <taxon>Spermatophyta</taxon>
        <taxon>Magnoliopsida</taxon>
        <taxon>eudicotyledons</taxon>
        <taxon>Gunneridae</taxon>
        <taxon>Pentapetalae</taxon>
        <taxon>rosids</taxon>
        <taxon>fabids</taxon>
        <taxon>Fagales</taxon>
        <taxon>Betulaceae</taxon>
        <taxon>Carpinus</taxon>
    </lineage>
</organism>
<proteinExistence type="predicted"/>